<reference evidence="1 2" key="1">
    <citation type="journal article" date="2014" name="PLoS Genet.">
        <title>The Genome of Spironucleus salmonicida Highlights a Fish Pathogen Adapted to Fluctuating Environments.</title>
        <authorList>
            <person name="Xu F."/>
            <person name="Jerlstrom-Hultqvist J."/>
            <person name="Einarsson E."/>
            <person name="Astvaldsson A."/>
            <person name="Svard S.G."/>
            <person name="Andersson J.O."/>
        </authorList>
    </citation>
    <scope>NUCLEOTIDE SEQUENCE [LARGE SCALE GENOMIC DNA]</scope>
    <source>
        <strain evidence="1 2">ATCC 50377</strain>
    </source>
</reference>
<dbReference type="RefSeq" id="XP_067761194.1">
    <property type="nucleotide sequence ID" value="XM_067910507.1"/>
</dbReference>
<dbReference type="AlphaFoldDB" id="A0A9P8LLX3"/>
<dbReference type="InterPro" id="IPR029058">
    <property type="entry name" value="AB_hydrolase_fold"/>
</dbReference>
<gene>
    <name evidence="1" type="ORF">SS50377_26701</name>
</gene>
<dbReference type="PANTHER" id="PTHR12277:SF81">
    <property type="entry name" value="PROTEIN ABHD13"/>
    <property type="match status" value="1"/>
</dbReference>
<accession>A0A9P8LLX3</accession>
<comment type="caution">
    <text evidence="1">The sequence shown here is derived from an EMBL/GenBank/DDBJ whole genome shotgun (WGS) entry which is preliminary data.</text>
</comment>
<sequence length="262" mass="29931">MFRKLINKISFPADVPQQNYIKLYPDYVQQHEIKISNAKRSIYSAFVPCKTKTQKLIIYAHGNAETIYHTIPLMEEYTEKFQCNFVTFDYEGCGLSDGKPSEQALIRASELVFSKYSNDYQIIVWGRSIGSIPAAYLGKKYQLRTIIQSGLASAFHVAFNSVKTNIGNEFMNIKKVPFINNLLLLHGTRDNIVPFSNAQENFKSWIQAHPNKDINKSVSICQGMDLLRCDSCYFYIIHAAGHNDIDSSYSIQLQIAIQDFIQ</sequence>
<dbReference type="Proteomes" id="UP000018208">
    <property type="component" value="Unassembled WGS sequence"/>
</dbReference>
<evidence type="ECO:0000313" key="2">
    <source>
        <dbReference type="Proteomes" id="UP000018208"/>
    </source>
</evidence>
<protein>
    <submittedName>
        <fullName evidence="1">Alpha/beta hydrolase family protein</fullName>
    </submittedName>
</protein>
<organism evidence="1 2">
    <name type="scientific">Spironucleus salmonicida</name>
    <dbReference type="NCBI Taxonomy" id="348837"/>
    <lineage>
        <taxon>Eukaryota</taxon>
        <taxon>Metamonada</taxon>
        <taxon>Diplomonadida</taxon>
        <taxon>Hexamitidae</taxon>
        <taxon>Hexamitinae</taxon>
        <taxon>Spironucleus</taxon>
    </lineage>
</organism>
<dbReference type="OrthoDB" id="446723at2759"/>
<dbReference type="SUPFAM" id="SSF53474">
    <property type="entry name" value="alpha/beta-Hydrolases"/>
    <property type="match status" value="1"/>
</dbReference>
<proteinExistence type="predicted"/>
<keyword evidence="2" id="KW-1185">Reference proteome</keyword>
<dbReference type="GO" id="GO:0016787">
    <property type="term" value="F:hydrolase activity"/>
    <property type="evidence" value="ECO:0007669"/>
    <property type="project" value="UniProtKB-KW"/>
</dbReference>
<dbReference type="PANTHER" id="PTHR12277">
    <property type="entry name" value="ALPHA/BETA HYDROLASE DOMAIN-CONTAINING PROTEIN"/>
    <property type="match status" value="1"/>
</dbReference>
<dbReference type="Gene3D" id="3.40.50.1820">
    <property type="entry name" value="alpha/beta hydrolase"/>
    <property type="match status" value="1"/>
</dbReference>
<dbReference type="KEGG" id="ssao:94300724"/>
<dbReference type="EMBL" id="AUWU02000007">
    <property type="protein sequence ID" value="KAH0570421.1"/>
    <property type="molecule type" value="Genomic_DNA"/>
</dbReference>
<dbReference type="GeneID" id="94300724"/>
<name>A0A9P8LLX3_9EUKA</name>
<evidence type="ECO:0000313" key="1">
    <source>
        <dbReference type="EMBL" id="KAH0570421.1"/>
    </source>
</evidence>
<keyword evidence="1" id="KW-0378">Hydrolase</keyword>